<dbReference type="Gene3D" id="3.30.420.40">
    <property type="match status" value="2"/>
</dbReference>
<comment type="similarity">
    <text evidence="1">Belongs to the ROK (NagC/XylR) family.</text>
</comment>
<dbReference type="InterPro" id="IPR036388">
    <property type="entry name" value="WH-like_DNA-bd_sf"/>
</dbReference>
<dbReference type="AlphaFoldDB" id="A0A6L6XVQ2"/>
<dbReference type="InterPro" id="IPR000600">
    <property type="entry name" value="ROK"/>
</dbReference>
<organism evidence="4 5">
    <name type="scientific">Nocardioides agri</name>
    <dbReference type="NCBI Taxonomy" id="2682843"/>
    <lineage>
        <taxon>Bacteria</taxon>
        <taxon>Bacillati</taxon>
        <taxon>Actinomycetota</taxon>
        <taxon>Actinomycetes</taxon>
        <taxon>Propionibacteriales</taxon>
        <taxon>Nocardioidaceae</taxon>
        <taxon>Nocardioides</taxon>
    </lineage>
</organism>
<dbReference type="Gene3D" id="1.10.10.10">
    <property type="entry name" value="Winged helix-like DNA-binding domain superfamily/Winged helix DNA-binding domain"/>
    <property type="match status" value="1"/>
</dbReference>
<feature type="domain" description="Post-SET" evidence="3">
    <location>
        <begin position="263"/>
        <end position="279"/>
    </location>
</feature>
<comment type="caution">
    <text evidence="4">The sequence shown here is derived from an EMBL/GenBank/DDBJ whole genome shotgun (WGS) entry which is preliminary data.</text>
</comment>
<name>A0A6L6XVQ2_9ACTN</name>
<dbReference type="PANTHER" id="PTHR18964:SF173">
    <property type="entry name" value="GLUCOKINASE"/>
    <property type="match status" value="1"/>
</dbReference>
<feature type="compositionally biased region" description="Polar residues" evidence="2">
    <location>
        <begin position="1"/>
        <end position="13"/>
    </location>
</feature>
<proteinExistence type="inferred from homology"/>
<gene>
    <name evidence="4" type="ORF">GON03_15320</name>
</gene>
<dbReference type="EMBL" id="WSEK01000004">
    <property type="protein sequence ID" value="MVQ50556.1"/>
    <property type="molecule type" value="Genomic_DNA"/>
</dbReference>
<sequence length="412" mass="41945">MLSPVTQTSTRNGTAPAARPDGRDSAAPATAGELLDLVRSGRASTRSQLRALTGLSRTAITTRVSSLTSAGLLLLGEELASTGGRPPGALVFNQHAGVVLAIAIGRSRSQLAVADLDGQELASDSRDHEVGVGPDELMTEIAQRLATLLDGVTAPVWGVGLSLAGTLDPDRGVSIGSPVMSGWDGVELAPYLESVTRAPLFVGNDADVLARSQLLGRSAALEDVLVVKASTGLGLGIIADGRVLSGHIGAAGEIGHTKVPAADGLPCRCGATGCLETLAGGWALVDRAQEAGRDIEHVRDLVALALQGDPAARGLLRDSGRALGEVLAVAINLLNPAAVVIGGDMEPAFDFHVAGVRESVYALAAPLATRDLQFLPAAHGDRAGVVGCAALALDHVLAPVAVDLRLADQQQP</sequence>
<dbReference type="Proteomes" id="UP000473525">
    <property type="component" value="Unassembled WGS sequence"/>
</dbReference>
<accession>A0A6L6XVQ2</accession>
<reference evidence="4 5" key="1">
    <citation type="submission" date="2019-12" db="EMBL/GenBank/DDBJ databases">
        <authorList>
            <person name="Huq M.A."/>
        </authorList>
    </citation>
    <scope>NUCLEOTIDE SEQUENCE [LARGE SCALE GENOMIC DNA]</scope>
    <source>
        <strain evidence="4 5">MAH-18</strain>
    </source>
</reference>
<dbReference type="SUPFAM" id="SSF53067">
    <property type="entry name" value="Actin-like ATPase domain"/>
    <property type="match status" value="1"/>
</dbReference>
<dbReference type="InterPro" id="IPR043129">
    <property type="entry name" value="ATPase_NBD"/>
</dbReference>
<evidence type="ECO:0000313" key="5">
    <source>
        <dbReference type="Proteomes" id="UP000473525"/>
    </source>
</evidence>
<dbReference type="SUPFAM" id="SSF46785">
    <property type="entry name" value="Winged helix' DNA-binding domain"/>
    <property type="match status" value="1"/>
</dbReference>
<dbReference type="PANTHER" id="PTHR18964">
    <property type="entry name" value="ROK (REPRESSOR, ORF, KINASE) FAMILY"/>
    <property type="match status" value="1"/>
</dbReference>
<protein>
    <submittedName>
        <fullName evidence="4">ROK family protein</fullName>
    </submittedName>
</protein>
<feature type="region of interest" description="Disordered" evidence="2">
    <location>
        <begin position="1"/>
        <end position="27"/>
    </location>
</feature>
<evidence type="ECO:0000256" key="1">
    <source>
        <dbReference type="ARBA" id="ARBA00006479"/>
    </source>
</evidence>
<dbReference type="PROSITE" id="PS50868">
    <property type="entry name" value="POST_SET"/>
    <property type="match status" value="1"/>
</dbReference>
<dbReference type="InterPro" id="IPR003616">
    <property type="entry name" value="Post-SET_dom"/>
</dbReference>
<evidence type="ECO:0000256" key="2">
    <source>
        <dbReference type="SAM" id="MobiDB-lite"/>
    </source>
</evidence>
<keyword evidence="5" id="KW-1185">Reference proteome</keyword>
<dbReference type="Pfam" id="PF00480">
    <property type="entry name" value="ROK"/>
    <property type="match status" value="1"/>
</dbReference>
<dbReference type="InterPro" id="IPR036390">
    <property type="entry name" value="WH_DNA-bd_sf"/>
</dbReference>
<evidence type="ECO:0000313" key="4">
    <source>
        <dbReference type="EMBL" id="MVQ50556.1"/>
    </source>
</evidence>
<evidence type="ECO:0000259" key="3">
    <source>
        <dbReference type="PROSITE" id="PS50868"/>
    </source>
</evidence>